<dbReference type="InterPro" id="IPR004447">
    <property type="entry name" value="Peptidase_S41A"/>
</dbReference>
<dbReference type="RefSeq" id="WP_187034312.1">
    <property type="nucleotide sequence ID" value="NZ_CP060286.1"/>
</dbReference>
<dbReference type="Pfam" id="PF03572">
    <property type="entry name" value="Peptidase_S41"/>
    <property type="match status" value="1"/>
</dbReference>
<comment type="similarity">
    <text evidence="1">Belongs to the peptidase S41A family.</text>
</comment>
<dbReference type="GO" id="GO:0004175">
    <property type="term" value="F:endopeptidase activity"/>
    <property type="evidence" value="ECO:0007669"/>
    <property type="project" value="TreeGrafter"/>
</dbReference>
<dbReference type="SUPFAM" id="SSF52096">
    <property type="entry name" value="ClpP/crotonase"/>
    <property type="match status" value="1"/>
</dbReference>
<dbReference type="PROSITE" id="PS50106">
    <property type="entry name" value="PDZ"/>
    <property type="match status" value="1"/>
</dbReference>
<dbReference type="SMART" id="SM00245">
    <property type="entry name" value="TSPc"/>
    <property type="match status" value="1"/>
</dbReference>
<protein>
    <submittedName>
        <fullName evidence="7">PDZ domain-containing protein</fullName>
    </submittedName>
</protein>
<evidence type="ECO:0000256" key="1">
    <source>
        <dbReference type="ARBA" id="ARBA00009179"/>
    </source>
</evidence>
<dbReference type="InterPro" id="IPR005151">
    <property type="entry name" value="Tail-specific_protease"/>
</dbReference>
<dbReference type="KEGG" id="cfem:HCR03_11605"/>
<dbReference type="Gene3D" id="3.30.750.44">
    <property type="match status" value="1"/>
</dbReference>
<keyword evidence="3" id="KW-0378">Hydrolase</keyword>
<evidence type="ECO:0000256" key="4">
    <source>
        <dbReference type="ARBA" id="ARBA00022825"/>
    </source>
</evidence>
<name>A0A7G8T707_9FIRM</name>
<dbReference type="PANTHER" id="PTHR32060">
    <property type="entry name" value="TAIL-SPECIFIC PROTEASE"/>
    <property type="match status" value="1"/>
</dbReference>
<dbReference type="Pfam" id="PF00595">
    <property type="entry name" value="PDZ"/>
    <property type="match status" value="1"/>
</dbReference>
<dbReference type="CDD" id="cd07560">
    <property type="entry name" value="Peptidase_S41_CPP"/>
    <property type="match status" value="1"/>
</dbReference>
<dbReference type="Proteomes" id="UP000515909">
    <property type="component" value="Chromosome"/>
</dbReference>
<dbReference type="GO" id="GO:0008236">
    <property type="term" value="F:serine-type peptidase activity"/>
    <property type="evidence" value="ECO:0007669"/>
    <property type="project" value="UniProtKB-KW"/>
</dbReference>
<keyword evidence="4" id="KW-0720">Serine protease</keyword>
<dbReference type="InterPro" id="IPR036034">
    <property type="entry name" value="PDZ_sf"/>
</dbReference>
<dbReference type="GO" id="GO:0006508">
    <property type="term" value="P:proteolysis"/>
    <property type="evidence" value="ECO:0007669"/>
    <property type="project" value="UniProtKB-KW"/>
</dbReference>
<evidence type="ECO:0000256" key="3">
    <source>
        <dbReference type="ARBA" id="ARBA00022801"/>
    </source>
</evidence>
<evidence type="ECO:0000256" key="2">
    <source>
        <dbReference type="ARBA" id="ARBA00022670"/>
    </source>
</evidence>
<dbReference type="GO" id="GO:0030288">
    <property type="term" value="C:outer membrane-bounded periplasmic space"/>
    <property type="evidence" value="ECO:0007669"/>
    <property type="project" value="TreeGrafter"/>
</dbReference>
<dbReference type="InterPro" id="IPR001478">
    <property type="entry name" value="PDZ"/>
</dbReference>
<organism evidence="7 8">
    <name type="scientific">Caproicibacter fermentans</name>
    <dbReference type="NCBI Taxonomy" id="2576756"/>
    <lineage>
        <taxon>Bacteria</taxon>
        <taxon>Bacillati</taxon>
        <taxon>Bacillota</taxon>
        <taxon>Clostridia</taxon>
        <taxon>Eubacteriales</taxon>
        <taxon>Acutalibacteraceae</taxon>
        <taxon>Caproicibacter</taxon>
    </lineage>
</organism>
<evidence type="ECO:0000256" key="5">
    <source>
        <dbReference type="SAM" id="MobiDB-lite"/>
    </source>
</evidence>
<dbReference type="GO" id="GO:0007165">
    <property type="term" value="P:signal transduction"/>
    <property type="evidence" value="ECO:0007669"/>
    <property type="project" value="TreeGrafter"/>
</dbReference>
<reference evidence="7 8" key="1">
    <citation type="submission" date="2020-08" db="EMBL/GenBank/DDBJ databases">
        <title>The isolate Caproiciproducens sp. 7D4C2 produces n-caproate at mildly acidic conditions from hexoses: genome and rBOX comparison with related strains and chain-elongating bacteria.</title>
        <authorList>
            <person name="Esquivel-Elizondo S."/>
            <person name="Bagci C."/>
            <person name="Temovska M."/>
            <person name="Jeon B.S."/>
            <person name="Bessarab I."/>
            <person name="Williams R.B.H."/>
            <person name="Huson D.H."/>
            <person name="Angenent L.T."/>
        </authorList>
    </citation>
    <scope>NUCLEOTIDE SEQUENCE [LARGE SCALE GENOMIC DNA]</scope>
    <source>
        <strain evidence="7 8">7D4C2</strain>
    </source>
</reference>
<gene>
    <name evidence="7" type="ORF">HCR03_11605</name>
</gene>
<dbReference type="SMART" id="SM00228">
    <property type="entry name" value="PDZ"/>
    <property type="match status" value="1"/>
</dbReference>
<feature type="domain" description="PDZ" evidence="6">
    <location>
        <begin position="96"/>
        <end position="166"/>
    </location>
</feature>
<proteinExistence type="inferred from homology"/>
<sequence>MGKKFPLGAAISISAVTAAVTVSLTYVYAMNSFNSKVADINERQAMYQKLSEIDQKARQDYIGTIDDASLTDGICAGYVAGLGDSHAQYLSARKYKEYLAANSSKSIGVGIKTVQDEDGNMEVTEVLPNSPAEKAGIKKGDVIVTMDGKEIVRITYGDALNKLDGTAGTKVALGVLRPKAQPVSSSSSAAAASERMTLTVTRAEYTEQTVTHSMINGNAAYLKISEFTQDTPAKFSSSLNKLLGEGACGLVVDLRNNPGGSVEAAAKVLDVLLPAGNTVSSRDKSGKVTVEYASKSGEVDLPVSVLINGSTYGAAEIFAADIRDFKKGLLVGEKTAGYGTKDEAVPLSDGSAMILSVADYLTLGGKTFNGTGIGADMNKGLTAEQENKLIRSRLPFAEDPQIQAGVTALIRQGAAVRQVPGTSSSSDAPASQSPAD</sequence>
<dbReference type="Gene3D" id="3.90.226.10">
    <property type="entry name" value="2-enoyl-CoA Hydratase, Chain A, domain 1"/>
    <property type="match status" value="1"/>
</dbReference>
<dbReference type="EMBL" id="CP060286">
    <property type="protein sequence ID" value="QNK39398.1"/>
    <property type="molecule type" value="Genomic_DNA"/>
</dbReference>
<keyword evidence="2" id="KW-0645">Protease</keyword>
<dbReference type="PANTHER" id="PTHR32060:SF30">
    <property type="entry name" value="CARBOXY-TERMINAL PROCESSING PROTEASE CTPA"/>
    <property type="match status" value="1"/>
</dbReference>
<dbReference type="InterPro" id="IPR029045">
    <property type="entry name" value="ClpP/crotonase-like_dom_sf"/>
</dbReference>
<dbReference type="Gene3D" id="2.30.42.10">
    <property type="match status" value="1"/>
</dbReference>
<feature type="region of interest" description="Disordered" evidence="5">
    <location>
        <begin position="417"/>
        <end position="436"/>
    </location>
</feature>
<accession>A0A7G8T707</accession>
<feature type="compositionally biased region" description="Low complexity" evidence="5">
    <location>
        <begin position="423"/>
        <end position="436"/>
    </location>
</feature>
<evidence type="ECO:0000313" key="8">
    <source>
        <dbReference type="Proteomes" id="UP000515909"/>
    </source>
</evidence>
<evidence type="ECO:0000313" key="7">
    <source>
        <dbReference type="EMBL" id="QNK39398.1"/>
    </source>
</evidence>
<dbReference type="SUPFAM" id="SSF50156">
    <property type="entry name" value="PDZ domain-like"/>
    <property type="match status" value="1"/>
</dbReference>
<dbReference type="AlphaFoldDB" id="A0A7G8T707"/>
<dbReference type="CDD" id="cd06782">
    <property type="entry name" value="cpPDZ_CPP-like"/>
    <property type="match status" value="1"/>
</dbReference>
<evidence type="ECO:0000259" key="6">
    <source>
        <dbReference type="PROSITE" id="PS50106"/>
    </source>
</evidence>